<dbReference type="SUPFAM" id="SSF117143">
    <property type="entry name" value="Flagellar hook protein flgE"/>
    <property type="match status" value="2"/>
</dbReference>
<dbReference type="GO" id="GO:0005829">
    <property type="term" value="C:cytosol"/>
    <property type="evidence" value="ECO:0007669"/>
    <property type="project" value="TreeGrafter"/>
</dbReference>
<dbReference type="Pfam" id="PF07559">
    <property type="entry name" value="FlgE_D2"/>
    <property type="match status" value="2"/>
</dbReference>
<dbReference type="GO" id="GO:0071978">
    <property type="term" value="P:bacterial-type flagellum-dependent swarming motility"/>
    <property type="evidence" value="ECO:0007669"/>
    <property type="project" value="TreeGrafter"/>
</dbReference>
<dbReference type="Pfam" id="PF00460">
    <property type="entry name" value="Flg_bb_rod"/>
    <property type="match status" value="1"/>
</dbReference>
<feature type="domain" description="Flagellar basal body rod protein N-terminal" evidence="7">
    <location>
        <begin position="3"/>
        <end position="33"/>
    </location>
</feature>
<dbReference type="InterPro" id="IPR011491">
    <property type="entry name" value="FlgE_D2"/>
</dbReference>
<evidence type="ECO:0000313" key="12">
    <source>
        <dbReference type="EMBL" id="MCS5708627.1"/>
    </source>
</evidence>
<comment type="function">
    <text evidence="5">A flexible structure which links the flagellar filament to the drive apparatus in the basal body.</text>
</comment>
<feature type="region of interest" description="Disordered" evidence="6">
    <location>
        <begin position="162"/>
        <end position="191"/>
    </location>
</feature>
<evidence type="ECO:0000256" key="5">
    <source>
        <dbReference type="RuleBase" id="RU362116"/>
    </source>
</evidence>
<reference evidence="11" key="1">
    <citation type="submission" date="2015-09" db="EMBL/GenBank/DDBJ databases">
        <title>Draft Genome Sequences of Two Novel Amoeba-resistant Intranuclear Bacteria, Candidatus Berkiella cookevillensis and Candidatus Berkiella aquae.</title>
        <authorList>
            <person name="Mehari Y.T."/>
            <person name="Arivett B.A."/>
            <person name="Farone A.L."/>
            <person name="Gunderson J.H."/>
            <person name="Farone M.B."/>
        </authorList>
    </citation>
    <scope>NUCLEOTIDE SEQUENCE [LARGE SCALE GENOMIC DNA]</scope>
    <source>
        <strain evidence="11">CC99</strain>
    </source>
</reference>
<dbReference type="GO" id="GO:0009424">
    <property type="term" value="C:bacterial-type flagellum hook"/>
    <property type="evidence" value="ECO:0007669"/>
    <property type="project" value="TreeGrafter"/>
</dbReference>
<dbReference type="InterPro" id="IPR010930">
    <property type="entry name" value="Flg_bb/hook_C_dom"/>
</dbReference>
<dbReference type="PROSITE" id="PS00588">
    <property type="entry name" value="FLAGELLA_BB_ROD"/>
    <property type="match status" value="1"/>
</dbReference>
<feature type="domain" description="Flagellar hook protein FlgE D2" evidence="9">
    <location>
        <begin position="160"/>
        <end position="278"/>
    </location>
</feature>
<evidence type="ECO:0000259" key="9">
    <source>
        <dbReference type="Pfam" id="PF07559"/>
    </source>
</evidence>
<comment type="caution">
    <text evidence="11">The sequence shown here is derived from an EMBL/GenBank/DDBJ whole genome shotgun (WGS) entry which is preliminary data.</text>
</comment>
<evidence type="ECO:0000256" key="6">
    <source>
        <dbReference type="SAM" id="MobiDB-lite"/>
    </source>
</evidence>
<dbReference type="InterPro" id="IPR037925">
    <property type="entry name" value="FlgE/F/G-like"/>
</dbReference>
<keyword evidence="11" id="KW-0966">Cell projection</keyword>
<dbReference type="Gene3D" id="2.60.98.20">
    <property type="entry name" value="Flagellar hook protein FlgE"/>
    <property type="match status" value="1"/>
</dbReference>
<sequence>MAFNTALSGLKAASSELSVIGNNIANASTTGFKESRAEFADIYANSAFGVSGTAIGSGILLSKVTQQFSQGQIGFTNNNLDLAVSGEGFFILSDNGSISYSRTGAFGVDKDGYIVNASNQKLRGFLADSQGTITGAQGDLQITNASLSPRATGNVSIDVNLDSSTKPPASPFQTGFTPANPPDPSSYNKSTSTTVYDSLGNSHIVTSYFVKAPAQNTWNVYVGIDGTDVTPTAATPPVGAPPVAYGAGQLPAPYTVVFDSSGKFIVNNTGAPPQYYGAGPVVSTASGLANSGTIPSLSLNELIINGIPIDAAKNTSDIFSTSDASASAIANVAAINATSNLHGVIATANPNVLDIGVPTLGALAAGDLSINGVAIVGAVASDADLLNLVNAQTPNTGVVATQPGGPGSEVILTTADARNIQLESDGTTGGATFSNFNLNGGVALNQTQRGTYNLATTNNRGITIGGTSPGEVGLSLGPQSGIIQTSSDPISIENWVPVGGAAGPQLLNFDFSQSTQFGEDFAVQGLSQDGYSTGRLSGVDVNAGGTIIARYSNGQSLALGQVALANFGNVQGLSPQGNSSWVETFASGPALIGAASTADLGSIQSGALEDSNVELTDQLVALILAQRNFQANAQTIRTSDAVTQTIINLR</sequence>
<name>A0A0Q9YSF7_9GAMM</name>
<dbReference type="OrthoDB" id="8578401at2"/>
<dbReference type="EMBL" id="LKHV02000001">
    <property type="protein sequence ID" value="MCS5708627.1"/>
    <property type="molecule type" value="Genomic_DNA"/>
</dbReference>
<dbReference type="Pfam" id="PF22692">
    <property type="entry name" value="LlgE_F_G_D1"/>
    <property type="match status" value="1"/>
</dbReference>
<keyword evidence="11" id="KW-0282">Flagellum</keyword>
<dbReference type="NCBIfam" id="TIGR03506">
    <property type="entry name" value="FlgEFG_subfam"/>
    <property type="match status" value="1"/>
</dbReference>
<dbReference type="Pfam" id="PF06429">
    <property type="entry name" value="Flg_bbr_C"/>
    <property type="match status" value="1"/>
</dbReference>
<feature type="compositionally biased region" description="Polar residues" evidence="6">
    <location>
        <begin position="162"/>
        <end position="177"/>
    </location>
</feature>
<protein>
    <recommendedName>
        <fullName evidence="3 5">Flagellar hook protein FlgE</fullName>
    </recommendedName>
</protein>
<dbReference type="PATRIC" id="fig|1590042.3.peg.10"/>
<evidence type="ECO:0000313" key="11">
    <source>
        <dbReference type="EMBL" id="KRG19790.1"/>
    </source>
</evidence>
<reference evidence="12" key="3">
    <citation type="submission" date="2021-06" db="EMBL/GenBank/DDBJ databases">
        <title>Genomic Description and Analysis of Intracellular Bacteria, Candidatus Berkiella cookevillensis and Candidatus Berkiella aquae.</title>
        <authorList>
            <person name="Kidane D.T."/>
            <person name="Mehari Y.T."/>
            <person name="Rice F.C."/>
            <person name="Arivett B.A."/>
            <person name="Farone A.L."/>
            <person name="Berk S.G."/>
            <person name="Farone M.B."/>
        </authorList>
    </citation>
    <scope>NUCLEOTIDE SEQUENCE</scope>
    <source>
        <strain evidence="12">CC99</strain>
    </source>
</reference>
<evidence type="ECO:0000256" key="4">
    <source>
        <dbReference type="ARBA" id="ARBA00023143"/>
    </source>
</evidence>
<evidence type="ECO:0000259" key="8">
    <source>
        <dbReference type="Pfam" id="PF06429"/>
    </source>
</evidence>
<dbReference type="EMBL" id="LKHV01000001">
    <property type="protein sequence ID" value="KRG19790.1"/>
    <property type="molecule type" value="Genomic_DNA"/>
</dbReference>
<dbReference type="AlphaFoldDB" id="A0A0Q9YSF7"/>
<dbReference type="InterPro" id="IPR037058">
    <property type="entry name" value="Falgellar_hook_FlgE_sf"/>
</dbReference>
<keyword evidence="13" id="KW-1185">Reference proteome</keyword>
<dbReference type="PANTHER" id="PTHR30435">
    <property type="entry name" value="FLAGELLAR PROTEIN"/>
    <property type="match status" value="1"/>
</dbReference>
<comment type="similarity">
    <text evidence="2 5">Belongs to the flagella basal body rod proteins family.</text>
</comment>
<keyword evidence="4 5" id="KW-0975">Bacterial flagellum</keyword>
<evidence type="ECO:0000259" key="10">
    <source>
        <dbReference type="Pfam" id="PF22692"/>
    </source>
</evidence>
<evidence type="ECO:0000256" key="3">
    <source>
        <dbReference type="ARBA" id="ARBA00019015"/>
    </source>
</evidence>
<dbReference type="Gene3D" id="3.30.70.2120">
    <property type="match status" value="1"/>
</dbReference>
<accession>A0A0Q9YSF7</accession>
<evidence type="ECO:0000256" key="1">
    <source>
        <dbReference type="ARBA" id="ARBA00004117"/>
    </source>
</evidence>
<dbReference type="RefSeq" id="WP_057622376.1">
    <property type="nucleotide sequence ID" value="NZ_LKHV02000001.1"/>
</dbReference>
<organism evidence="11">
    <name type="scientific">Candidatus Berkiella cookevillensis</name>
    <dbReference type="NCBI Taxonomy" id="437022"/>
    <lineage>
        <taxon>Bacteria</taxon>
        <taxon>Pseudomonadati</taxon>
        <taxon>Pseudomonadota</taxon>
        <taxon>Gammaproteobacteria</taxon>
        <taxon>Candidatus Berkiellales</taxon>
        <taxon>Candidatus Berkiellaceae</taxon>
        <taxon>Candidatus Berkiella</taxon>
    </lineage>
</organism>
<evidence type="ECO:0000313" key="13">
    <source>
        <dbReference type="Proteomes" id="UP000051494"/>
    </source>
</evidence>
<evidence type="ECO:0000256" key="2">
    <source>
        <dbReference type="ARBA" id="ARBA00009677"/>
    </source>
</evidence>
<proteinExistence type="inferred from homology"/>
<dbReference type="InterPro" id="IPR020013">
    <property type="entry name" value="Flagellar_FlgE/F/G"/>
</dbReference>
<comment type="subcellular location">
    <subcellularLocation>
        <location evidence="1 5">Bacterial flagellum basal body</location>
    </subcellularLocation>
</comment>
<feature type="domain" description="Flagellar hook protein FlgE D2" evidence="9">
    <location>
        <begin position="413"/>
        <end position="531"/>
    </location>
</feature>
<feature type="domain" description="Flagellar hook protein FlgE/F/G-like D1" evidence="10">
    <location>
        <begin position="83"/>
        <end position="139"/>
    </location>
</feature>
<evidence type="ECO:0000259" key="7">
    <source>
        <dbReference type="Pfam" id="PF00460"/>
    </source>
</evidence>
<dbReference type="InterPro" id="IPR053967">
    <property type="entry name" value="LlgE_F_G-like_D1"/>
</dbReference>
<dbReference type="Proteomes" id="UP000051494">
    <property type="component" value="Unassembled WGS sequence"/>
</dbReference>
<dbReference type="InterPro" id="IPR001444">
    <property type="entry name" value="Flag_bb_rod_N"/>
</dbReference>
<dbReference type="InterPro" id="IPR019776">
    <property type="entry name" value="Flagellar_basal_body_rod_CS"/>
</dbReference>
<dbReference type="STRING" id="437022.CC99x_00011"/>
<gene>
    <name evidence="11" type="primary">flgE</name>
    <name evidence="11" type="ORF">CC99x_00011</name>
    <name evidence="12" type="ORF">CC99x_006850</name>
</gene>
<dbReference type="PANTHER" id="PTHR30435:SF1">
    <property type="entry name" value="FLAGELLAR HOOK PROTEIN FLGE"/>
    <property type="match status" value="1"/>
</dbReference>
<dbReference type="GO" id="GO:0009425">
    <property type="term" value="C:bacterial-type flagellum basal body"/>
    <property type="evidence" value="ECO:0007669"/>
    <property type="project" value="UniProtKB-SubCell"/>
</dbReference>
<keyword evidence="11" id="KW-0969">Cilium</keyword>
<feature type="domain" description="Flagellar basal-body/hook protein C-terminal" evidence="8">
    <location>
        <begin position="604"/>
        <end position="649"/>
    </location>
</feature>
<reference evidence="12" key="2">
    <citation type="journal article" date="2016" name="Genome Announc.">
        <title>Draft Genome Sequences of Two Novel Amoeba-Resistant Intranuclear Bacteria, 'Candidatus Berkiella cookevillensis' and 'Candidatus Berkiella aquae'.</title>
        <authorList>
            <person name="Mehari Y.T."/>
            <person name="Arivett B.A."/>
            <person name="Farone A.L."/>
            <person name="Gunderson J.H."/>
            <person name="Farone M.B."/>
        </authorList>
    </citation>
    <scope>NUCLEOTIDE SEQUENCE</scope>
    <source>
        <strain evidence="12">CC99</strain>
    </source>
</reference>